<feature type="transmembrane region" description="Helical" evidence="4">
    <location>
        <begin position="161"/>
        <end position="178"/>
    </location>
</feature>
<comment type="similarity">
    <text evidence="1">Belongs to the Speedy/Ringo family.</text>
</comment>
<gene>
    <name evidence="5" type="ORF">P5673_008306</name>
</gene>
<feature type="region of interest" description="Disordered" evidence="3">
    <location>
        <begin position="1"/>
        <end position="31"/>
    </location>
</feature>
<dbReference type="Proteomes" id="UP001249851">
    <property type="component" value="Unassembled WGS sequence"/>
</dbReference>
<keyword evidence="4" id="KW-0472">Membrane</keyword>
<dbReference type="AlphaFoldDB" id="A0AAD9VAM2"/>
<evidence type="ECO:0000256" key="1">
    <source>
        <dbReference type="ARBA" id="ARBA00010932"/>
    </source>
</evidence>
<dbReference type="EMBL" id="JARQWQ010000014">
    <property type="protein sequence ID" value="KAK2567483.1"/>
    <property type="molecule type" value="Genomic_DNA"/>
</dbReference>
<dbReference type="Pfam" id="PF11357">
    <property type="entry name" value="Spy1"/>
    <property type="match status" value="1"/>
</dbReference>
<dbReference type="PANTHER" id="PTHR31545">
    <property type="entry name" value="SEEDY PROTEIN A/C FAMILY MEMBER"/>
    <property type="match status" value="1"/>
</dbReference>
<dbReference type="GO" id="GO:0019901">
    <property type="term" value="F:protein kinase binding"/>
    <property type="evidence" value="ECO:0007669"/>
    <property type="project" value="InterPro"/>
</dbReference>
<keyword evidence="4" id="KW-0812">Transmembrane</keyword>
<dbReference type="InterPro" id="IPR052316">
    <property type="entry name" value="Speedy-Ringo_regulator"/>
</dbReference>
<comment type="caution">
    <text evidence="5">The sequence shown here is derived from an EMBL/GenBank/DDBJ whole genome shotgun (WGS) entry which is preliminary data.</text>
</comment>
<accession>A0AAD9VAM2</accession>
<organism evidence="5 6">
    <name type="scientific">Acropora cervicornis</name>
    <name type="common">Staghorn coral</name>
    <dbReference type="NCBI Taxonomy" id="6130"/>
    <lineage>
        <taxon>Eukaryota</taxon>
        <taxon>Metazoa</taxon>
        <taxon>Cnidaria</taxon>
        <taxon>Anthozoa</taxon>
        <taxon>Hexacorallia</taxon>
        <taxon>Scleractinia</taxon>
        <taxon>Astrocoeniina</taxon>
        <taxon>Acroporidae</taxon>
        <taxon>Acropora</taxon>
    </lineage>
</organism>
<reference evidence="5" key="1">
    <citation type="journal article" date="2023" name="G3 (Bethesda)">
        <title>Whole genome assembly and annotation of the endangered Caribbean coral Acropora cervicornis.</title>
        <authorList>
            <person name="Selwyn J.D."/>
            <person name="Vollmer S.V."/>
        </authorList>
    </citation>
    <scope>NUCLEOTIDE SEQUENCE</scope>
    <source>
        <strain evidence="5">K2</strain>
    </source>
</reference>
<proteinExistence type="inferred from homology"/>
<dbReference type="PANTHER" id="PTHR31545:SF5">
    <property type="entry name" value="SPEEDY PROTEIN A"/>
    <property type="match status" value="1"/>
</dbReference>
<protein>
    <submittedName>
        <fullName evidence="5">Speedy protein A</fullName>
    </submittedName>
</protein>
<evidence type="ECO:0000256" key="4">
    <source>
        <dbReference type="SAM" id="Phobius"/>
    </source>
</evidence>
<name>A0AAD9VAM2_ACRCE</name>
<evidence type="ECO:0000256" key="3">
    <source>
        <dbReference type="SAM" id="MobiDB-lite"/>
    </source>
</evidence>
<evidence type="ECO:0000313" key="5">
    <source>
        <dbReference type="EMBL" id="KAK2567483.1"/>
    </source>
</evidence>
<evidence type="ECO:0000256" key="2">
    <source>
        <dbReference type="ARBA" id="ARBA00023306"/>
    </source>
</evidence>
<keyword evidence="4" id="KW-1133">Transmembrane helix</keyword>
<sequence length="372" mass="43681">MRKNHLSVLGKVQDTGENQGEKVDKNTQGMGNQVSCHKRQKLSSQHDCKSETLVYNCPRTEKVITSKPETVVLKRRRSYSECDNLTLGPQNVCKKTKVNQLYTDYCGRNSFMATFFKLLDDDVIQDFLWMDSCAIISDKVRNKSTLNRLYRFIPENSNNNGFLISFFLYLLAMVYTYFRRAELGRREYNRTHFFIALYLANDMEEDEEEEKYDIFPWALGKNWRELYPSFLRKKDMFWKKIGYRGVVSKLTCDEDCTSFPFPICKIMSIVADHPIWRRTRRNHHGGAWREYMRVTSTLCTSPRGPGSVPFQCIQCEVPESKENSPAITSDYCSCSSQSSSEDENYNSRFDLQDLKNVLQRSNNKRRWFNSRK</sequence>
<dbReference type="InterPro" id="IPR020984">
    <property type="entry name" value="Speedy"/>
</dbReference>
<keyword evidence="6" id="KW-1185">Reference proteome</keyword>
<reference evidence="5" key="2">
    <citation type="journal article" date="2023" name="Science">
        <title>Genomic signatures of disease resistance in endangered staghorn corals.</title>
        <authorList>
            <person name="Vollmer S.V."/>
            <person name="Selwyn J.D."/>
            <person name="Despard B.A."/>
            <person name="Roesel C.L."/>
        </authorList>
    </citation>
    <scope>NUCLEOTIDE SEQUENCE</scope>
    <source>
        <strain evidence="5">K2</strain>
    </source>
</reference>
<evidence type="ECO:0000313" key="6">
    <source>
        <dbReference type="Proteomes" id="UP001249851"/>
    </source>
</evidence>
<keyword evidence="2" id="KW-0131">Cell cycle</keyword>